<keyword evidence="5" id="KW-0503">Monooxygenase</keyword>
<dbReference type="InterPro" id="IPR036188">
    <property type="entry name" value="FAD/NAD-bd_sf"/>
</dbReference>
<comment type="cofactor">
    <cofactor evidence="1">
        <name>FAD</name>
        <dbReference type="ChEBI" id="CHEBI:57692"/>
    </cofactor>
</comment>
<evidence type="ECO:0000256" key="2">
    <source>
        <dbReference type="ARBA" id="ARBA00022630"/>
    </source>
</evidence>
<evidence type="ECO:0000313" key="6">
    <source>
        <dbReference type="Proteomes" id="UP000778578"/>
    </source>
</evidence>
<keyword evidence="6" id="KW-1185">Reference proteome</keyword>
<evidence type="ECO:0000256" key="3">
    <source>
        <dbReference type="ARBA" id="ARBA00022827"/>
    </source>
</evidence>
<dbReference type="Pfam" id="PF21274">
    <property type="entry name" value="Rng_hyd_C"/>
    <property type="match status" value="1"/>
</dbReference>
<accession>A0ABS7QEU2</accession>
<evidence type="ECO:0000259" key="4">
    <source>
        <dbReference type="Pfam" id="PF01494"/>
    </source>
</evidence>
<dbReference type="PANTHER" id="PTHR43004">
    <property type="entry name" value="TRK SYSTEM POTASSIUM UPTAKE PROTEIN"/>
    <property type="match status" value="1"/>
</dbReference>
<protein>
    <submittedName>
        <fullName evidence="5">FAD-dependent monooxygenase</fullName>
    </submittedName>
</protein>
<reference evidence="5 6" key="1">
    <citation type="submission" date="2021-08" db="EMBL/GenBank/DDBJ databases">
        <title>WGS of actinomycetes from Thailand.</title>
        <authorList>
            <person name="Thawai C."/>
        </authorList>
    </citation>
    <scope>NUCLEOTIDE SEQUENCE [LARGE SCALE GENOMIC DNA]</scope>
    <source>
        <strain evidence="5 6">PLK6-54</strain>
    </source>
</reference>
<keyword evidence="5" id="KW-0560">Oxidoreductase</keyword>
<dbReference type="PANTHER" id="PTHR43004:SF19">
    <property type="entry name" value="BINDING MONOOXYGENASE, PUTATIVE (JCVI)-RELATED"/>
    <property type="match status" value="1"/>
</dbReference>
<dbReference type="PRINTS" id="PR00420">
    <property type="entry name" value="RNGMNOXGNASE"/>
</dbReference>
<sequence>MLACELALCGTRPLLLERRTGPGAEARADGLAGQVVQVLDRRGLYTPLSGSAAPPQPARSAFSFAGLPLDLSLLPAGPLYTLAVPQRRVEEVLEERALRAGVEIRRGHELTGLAQDNGGVVLEVAGGPAGPATLRARYVVGADGADSAVRTLSGIGFPGVARDRSVSRQAHAVVPCAWMDPATGGLTVPGYGEVPPFLPQRTERGSFGYAPLPGRPALLTTTEWEQPAGEGPMTLAEMRASIRRVLGADLPLGPPPGDGPHVLRRLSGGDTRRAERMRQGQVFLAGDAAHVHAPGAGPGLSTALLDAVNLGWKLAAELRGAAGPALLDTYATERTAAARRALTYAQAQAALAAPGGEVTALRELLGELLGDRDAIQRVAALAAGADVRYAMSTPGRGAGHPLVGGFAPDLTLDGGAGPVRLAELARSGRPLLLDLTEDGSPSRTAGAWRERVQVVRAGALGKPSGVTALLVRPDGFVAWASGWPEPYGEELAALRHTAHHWFPPPAR</sequence>
<organism evidence="5 6">
    <name type="scientific">Actinacidiphila acidipaludis</name>
    <dbReference type="NCBI Taxonomy" id="2873382"/>
    <lineage>
        <taxon>Bacteria</taxon>
        <taxon>Bacillati</taxon>
        <taxon>Actinomycetota</taxon>
        <taxon>Actinomycetes</taxon>
        <taxon>Kitasatosporales</taxon>
        <taxon>Streptomycetaceae</taxon>
        <taxon>Actinacidiphila</taxon>
    </lineage>
</organism>
<proteinExistence type="predicted"/>
<dbReference type="InterPro" id="IPR050641">
    <property type="entry name" value="RIFMO-like"/>
</dbReference>
<dbReference type="Gene3D" id="3.50.50.60">
    <property type="entry name" value="FAD/NAD(P)-binding domain"/>
    <property type="match status" value="1"/>
</dbReference>
<dbReference type="SUPFAM" id="SSF51905">
    <property type="entry name" value="FAD/NAD(P)-binding domain"/>
    <property type="match status" value="1"/>
</dbReference>
<dbReference type="Gene3D" id="3.40.30.120">
    <property type="match status" value="1"/>
</dbReference>
<name>A0ABS7QEU2_9ACTN</name>
<dbReference type="Pfam" id="PF01494">
    <property type="entry name" value="FAD_binding_3"/>
    <property type="match status" value="1"/>
</dbReference>
<comment type="caution">
    <text evidence="5">The sequence shown here is derived from an EMBL/GenBank/DDBJ whole genome shotgun (WGS) entry which is preliminary data.</text>
</comment>
<keyword evidence="2" id="KW-0285">Flavoprotein</keyword>
<feature type="domain" description="FAD-binding" evidence="4">
    <location>
        <begin position="1"/>
        <end position="343"/>
    </location>
</feature>
<dbReference type="Proteomes" id="UP000778578">
    <property type="component" value="Unassembled WGS sequence"/>
</dbReference>
<evidence type="ECO:0000313" key="5">
    <source>
        <dbReference type="EMBL" id="MBY8880457.1"/>
    </source>
</evidence>
<dbReference type="GO" id="GO:0004497">
    <property type="term" value="F:monooxygenase activity"/>
    <property type="evidence" value="ECO:0007669"/>
    <property type="project" value="UniProtKB-KW"/>
</dbReference>
<evidence type="ECO:0000256" key="1">
    <source>
        <dbReference type="ARBA" id="ARBA00001974"/>
    </source>
</evidence>
<dbReference type="InterPro" id="IPR002938">
    <property type="entry name" value="FAD-bd"/>
</dbReference>
<gene>
    <name evidence="5" type="ORF">K7862_22885</name>
</gene>
<keyword evidence="3" id="KW-0274">FAD</keyword>
<dbReference type="Gene3D" id="3.30.70.2450">
    <property type="match status" value="1"/>
</dbReference>
<dbReference type="EMBL" id="JAINZZ010000031">
    <property type="protein sequence ID" value="MBY8880457.1"/>
    <property type="molecule type" value="Genomic_DNA"/>
</dbReference>